<dbReference type="GO" id="GO:0046983">
    <property type="term" value="F:protein dimerization activity"/>
    <property type="evidence" value="ECO:0007669"/>
    <property type="project" value="InterPro"/>
</dbReference>
<keyword evidence="4" id="KW-0285">Flavoprotein</keyword>
<dbReference type="SUPFAM" id="SSF51905">
    <property type="entry name" value="FAD/NAD(P)-binding domain"/>
    <property type="match status" value="1"/>
</dbReference>
<evidence type="ECO:0000256" key="12">
    <source>
        <dbReference type="SAM" id="MobiDB-lite"/>
    </source>
</evidence>
<dbReference type="SMART" id="SM01353">
    <property type="entry name" value="AIF_C"/>
    <property type="match status" value="1"/>
</dbReference>
<feature type="domain" description="FAD/NAD(P)-binding" evidence="13">
    <location>
        <begin position="114"/>
        <end position="441"/>
    </location>
</feature>
<gene>
    <name evidence="15" type="ORF">B4U79_09431</name>
</gene>
<evidence type="ECO:0000256" key="6">
    <source>
        <dbReference type="ARBA" id="ARBA00022827"/>
    </source>
</evidence>
<evidence type="ECO:0000256" key="10">
    <source>
        <dbReference type="ARBA" id="ARBA00023128"/>
    </source>
</evidence>
<comment type="cofactor">
    <cofactor evidence="1">
        <name>FAD</name>
        <dbReference type="ChEBI" id="CHEBI:57692"/>
    </cofactor>
</comment>
<comment type="caution">
    <text evidence="15">The sequence shown here is derived from an EMBL/GenBank/DDBJ whole genome shotgun (WGS) entry which is preliminary data.</text>
</comment>
<keyword evidence="5" id="KW-0053">Apoptosis</keyword>
<dbReference type="Proteomes" id="UP000285301">
    <property type="component" value="Unassembled WGS sequence"/>
</dbReference>
<dbReference type="InterPro" id="IPR016156">
    <property type="entry name" value="FAD/NAD-linked_Rdtase_dimer_sf"/>
</dbReference>
<organism evidence="15 16">
    <name type="scientific">Dinothrombium tinctorium</name>
    <dbReference type="NCBI Taxonomy" id="1965070"/>
    <lineage>
        <taxon>Eukaryota</taxon>
        <taxon>Metazoa</taxon>
        <taxon>Ecdysozoa</taxon>
        <taxon>Arthropoda</taxon>
        <taxon>Chelicerata</taxon>
        <taxon>Arachnida</taxon>
        <taxon>Acari</taxon>
        <taxon>Acariformes</taxon>
        <taxon>Trombidiformes</taxon>
        <taxon>Prostigmata</taxon>
        <taxon>Anystina</taxon>
        <taxon>Parasitengona</taxon>
        <taxon>Trombidioidea</taxon>
        <taxon>Trombidiidae</taxon>
        <taxon>Dinothrombium</taxon>
    </lineage>
</organism>
<dbReference type="SUPFAM" id="SSF55424">
    <property type="entry name" value="FAD/NAD-linked reductases, dimerisation (C-terminal) domain"/>
    <property type="match status" value="1"/>
</dbReference>
<dbReference type="PANTHER" id="PTHR43557">
    <property type="entry name" value="APOPTOSIS-INDUCING FACTOR 1"/>
    <property type="match status" value="1"/>
</dbReference>
<dbReference type="EMBL" id="NCKU01000159">
    <property type="protein sequence ID" value="RWS16828.1"/>
    <property type="molecule type" value="Genomic_DNA"/>
</dbReference>
<dbReference type="Pfam" id="PF14721">
    <property type="entry name" value="AIF_C"/>
    <property type="match status" value="1"/>
</dbReference>
<feature type="compositionally biased region" description="Basic and acidic residues" evidence="12">
    <location>
        <begin position="508"/>
        <end position="517"/>
    </location>
</feature>
<dbReference type="Gene3D" id="3.30.390.30">
    <property type="match status" value="1"/>
</dbReference>
<dbReference type="STRING" id="1965070.A0A443RNN7"/>
<comment type="catalytic activity">
    <reaction evidence="11">
        <text>A + NADH + H(+) = AH2 + NAD(+)</text>
        <dbReference type="Rhea" id="RHEA:11356"/>
        <dbReference type="ChEBI" id="CHEBI:13193"/>
        <dbReference type="ChEBI" id="CHEBI:15378"/>
        <dbReference type="ChEBI" id="CHEBI:17499"/>
        <dbReference type="ChEBI" id="CHEBI:57540"/>
        <dbReference type="ChEBI" id="CHEBI:57945"/>
    </reaction>
</comment>
<keyword evidence="9" id="KW-0520">NAD</keyword>
<dbReference type="InterPro" id="IPR023753">
    <property type="entry name" value="FAD/NAD-binding_dom"/>
</dbReference>
<dbReference type="InterPro" id="IPR050446">
    <property type="entry name" value="FAD-oxidoreductase/Apoptosis"/>
</dbReference>
<dbReference type="Gene3D" id="3.50.50.60">
    <property type="entry name" value="FAD/NAD(P)-binding domain"/>
    <property type="match status" value="2"/>
</dbReference>
<evidence type="ECO:0000256" key="9">
    <source>
        <dbReference type="ARBA" id="ARBA00023027"/>
    </source>
</evidence>
<keyword evidence="7" id="KW-0809">Transit peptide</keyword>
<comment type="similarity">
    <text evidence="3">Belongs to the FAD-dependent oxidoreductase family.</text>
</comment>
<evidence type="ECO:0000256" key="4">
    <source>
        <dbReference type="ARBA" id="ARBA00022630"/>
    </source>
</evidence>
<keyword evidence="6" id="KW-0274">FAD</keyword>
<dbReference type="GO" id="GO:0005739">
    <property type="term" value="C:mitochondrion"/>
    <property type="evidence" value="ECO:0007669"/>
    <property type="project" value="UniProtKB-SubCell"/>
</dbReference>
<dbReference type="InterPro" id="IPR029324">
    <property type="entry name" value="AIF_C"/>
</dbReference>
<dbReference type="Pfam" id="PF07992">
    <property type="entry name" value="Pyr_redox_2"/>
    <property type="match status" value="1"/>
</dbReference>
<evidence type="ECO:0000256" key="7">
    <source>
        <dbReference type="ARBA" id="ARBA00022946"/>
    </source>
</evidence>
<keyword evidence="16" id="KW-1185">Reference proteome</keyword>
<dbReference type="AlphaFoldDB" id="A0A443RNN7"/>
<sequence>MIAFRRVRRVFFSKQLSSFKQITPSNVTHSQRSRFAHTKSGNQKGDSFFTKRENLLAFGITLASGSAVYAYKKGFSHLLPDSSSKHEQPTKVSKEEVVKLKPEIKNLPESVPYLLIGGGTASFSACRAIRSNDPKAKVIIISHEDFFPYMRPPLSKELWFSEPELSKKLVFKQWNGTERSIFFEHEEFYCPLEELEKQENGGVSVIRGYDVVKLDPVEQKAYLDNGQIIGYQKCLIATGGRPKNLKIFEKVPSEIKEKIMLFRDAKDFKKLEETAQKIKSIAIVGGGFLGSELACALAKRSASDGSKFNVYQIFPEAGNMGKVLPEYLSQWTTKKVMTEGVNVYPSAHLTNVSLDGKQIQLSLDNGKSVNADYIVVAVGLEPNTDLAKSSGLELDDVHGGYRVNAELEARSNVWAAGDVSCFYDVKLGRRRVEHHDHAVVSGRLAGENMTGAKKPYWHQSMFWSDLGPSVGYEAIGIIDSALPTVGVFAKATEKDTPKAAVEASGEGVRSEVEEKPSKSASSKNIADARPPEPDDEYGKGVIFYLRDNIVVGILTWNIFNRMSVARRVINEGKSFEDLNEVAKLFNIHGHEEQS</sequence>
<proteinExistence type="inferred from homology"/>
<evidence type="ECO:0000256" key="11">
    <source>
        <dbReference type="ARBA" id="ARBA00047786"/>
    </source>
</evidence>
<dbReference type="GO" id="GO:0033108">
    <property type="term" value="P:mitochondrial respiratory chain complex assembly"/>
    <property type="evidence" value="ECO:0007669"/>
    <property type="project" value="TreeGrafter"/>
</dbReference>
<dbReference type="InterPro" id="IPR036188">
    <property type="entry name" value="FAD/NAD-bd_sf"/>
</dbReference>
<dbReference type="GO" id="GO:0006915">
    <property type="term" value="P:apoptotic process"/>
    <property type="evidence" value="ECO:0007669"/>
    <property type="project" value="UniProtKB-KW"/>
</dbReference>
<keyword evidence="8" id="KW-0560">Oxidoreductase</keyword>
<evidence type="ECO:0000256" key="3">
    <source>
        <dbReference type="ARBA" id="ARBA00006442"/>
    </source>
</evidence>
<feature type="region of interest" description="Disordered" evidence="12">
    <location>
        <begin position="496"/>
        <end position="533"/>
    </location>
</feature>
<evidence type="ECO:0000256" key="2">
    <source>
        <dbReference type="ARBA" id="ARBA00004173"/>
    </source>
</evidence>
<dbReference type="PANTHER" id="PTHR43557:SF4">
    <property type="entry name" value="APOPTOSIS-INDUCING FACTOR 1, MITOCHONDRIAL"/>
    <property type="match status" value="1"/>
</dbReference>
<keyword evidence="10" id="KW-0496">Mitochondrion</keyword>
<reference evidence="15 16" key="1">
    <citation type="journal article" date="2018" name="Gigascience">
        <title>Genomes of trombidid mites reveal novel predicted allergens and laterally-transferred genes associated with secondary metabolism.</title>
        <authorList>
            <person name="Dong X."/>
            <person name="Chaisiri K."/>
            <person name="Xia D."/>
            <person name="Armstrong S.D."/>
            <person name="Fang Y."/>
            <person name="Donnelly M.J."/>
            <person name="Kadowaki T."/>
            <person name="McGarry J.W."/>
            <person name="Darby A.C."/>
            <person name="Makepeace B.L."/>
        </authorList>
    </citation>
    <scope>NUCLEOTIDE SEQUENCE [LARGE SCALE GENOMIC DNA]</scope>
    <source>
        <strain evidence="15">UoL-WK</strain>
    </source>
</reference>
<evidence type="ECO:0000313" key="15">
    <source>
        <dbReference type="EMBL" id="RWS16828.1"/>
    </source>
</evidence>
<dbReference type="PRINTS" id="PR00368">
    <property type="entry name" value="FADPNR"/>
</dbReference>
<evidence type="ECO:0000259" key="14">
    <source>
        <dbReference type="Pfam" id="PF14721"/>
    </source>
</evidence>
<evidence type="ECO:0000256" key="8">
    <source>
        <dbReference type="ARBA" id="ARBA00023002"/>
    </source>
</evidence>
<protein>
    <submittedName>
        <fullName evidence="15">Apoptosis-inducing factor 1: mitochondrial-like isoform X2</fullName>
    </submittedName>
</protein>
<evidence type="ECO:0000256" key="1">
    <source>
        <dbReference type="ARBA" id="ARBA00001974"/>
    </source>
</evidence>
<dbReference type="OrthoDB" id="6029at2759"/>
<evidence type="ECO:0000256" key="5">
    <source>
        <dbReference type="ARBA" id="ARBA00022703"/>
    </source>
</evidence>
<accession>A0A443RNN7</accession>
<dbReference type="GO" id="GO:0016174">
    <property type="term" value="F:NAD(P)H oxidase H2O2-forming activity"/>
    <property type="evidence" value="ECO:0007669"/>
    <property type="project" value="TreeGrafter"/>
</dbReference>
<evidence type="ECO:0000259" key="13">
    <source>
        <dbReference type="Pfam" id="PF07992"/>
    </source>
</evidence>
<evidence type="ECO:0000313" key="16">
    <source>
        <dbReference type="Proteomes" id="UP000285301"/>
    </source>
</evidence>
<feature type="domain" description="Mitochondrial apoptosis-inducing factor C-terminal" evidence="14">
    <location>
        <begin position="445"/>
        <end position="571"/>
    </location>
</feature>
<name>A0A443RNN7_9ACAR</name>
<dbReference type="GO" id="GO:0071949">
    <property type="term" value="F:FAD binding"/>
    <property type="evidence" value="ECO:0007669"/>
    <property type="project" value="TreeGrafter"/>
</dbReference>
<dbReference type="PRINTS" id="PR00411">
    <property type="entry name" value="PNDRDTASEI"/>
</dbReference>
<comment type="subcellular location">
    <subcellularLocation>
        <location evidence="2">Mitochondrion</location>
    </subcellularLocation>
</comment>